<evidence type="ECO:0000313" key="2">
    <source>
        <dbReference type="EMBL" id="MDA0179295.1"/>
    </source>
</evidence>
<dbReference type="PANTHER" id="PTHR43283:SF7">
    <property type="entry name" value="BETA-LACTAMASE-RELATED DOMAIN-CONTAINING PROTEIN"/>
    <property type="match status" value="1"/>
</dbReference>
<dbReference type="Pfam" id="PF00144">
    <property type="entry name" value="Beta-lactamase"/>
    <property type="match status" value="1"/>
</dbReference>
<dbReference type="PANTHER" id="PTHR43283">
    <property type="entry name" value="BETA-LACTAMASE-RELATED"/>
    <property type="match status" value="1"/>
</dbReference>
<comment type="caution">
    <text evidence="2">The sequence shown here is derived from an EMBL/GenBank/DDBJ whole genome shotgun (WGS) entry which is preliminary data.</text>
</comment>
<dbReference type="InterPro" id="IPR012338">
    <property type="entry name" value="Beta-lactam/transpept-like"/>
</dbReference>
<feature type="domain" description="Beta-lactamase-related" evidence="1">
    <location>
        <begin position="60"/>
        <end position="327"/>
    </location>
</feature>
<dbReference type="Proteomes" id="UP001147653">
    <property type="component" value="Unassembled WGS sequence"/>
</dbReference>
<keyword evidence="3" id="KW-1185">Reference proteome</keyword>
<name>A0A9X3N6E8_9ACTN</name>
<accession>A0A9X3N6E8</accession>
<proteinExistence type="predicted"/>
<dbReference type="InterPro" id="IPR001466">
    <property type="entry name" value="Beta-lactam-related"/>
</dbReference>
<organism evidence="2 3">
    <name type="scientific">Solirubrobacter phytolaccae</name>
    <dbReference type="NCBI Taxonomy" id="1404360"/>
    <lineage>
        <taxon>Bacteria</taxon>
        <taxon>Bacillati</taxon>
        <taxon>Actinomycetota</taxon>
        <taxon>Thermoleophilia</taxon>
        <taxon>Solirubrobacterales</taxon>
        <taxon>Solirubrobacteraceae</taxon>
        <taxon>Solirubrobacter</taxon>
    </lineage>
</organism>
<dbReference type="AlphaFoldDB" id="A0A9X3N6E8"/>
<protein>
    <submittedName>
        <fullName evidence="2">Beta-lactamase family protein</fullName>
    </submittedName>
</protein>
<reference evidence="2" key="1">
    <citation type="submission" date="2022-10" db="EMBL/GenBank/DDBJ databases">
        <title>The WGS of Solirubrobacter phytolaccae KCTC 29190.</title>
        <authorList>
            <person name="Jiang Z."/>
        </authorList>
    </citation>
    <scope>NUCLEOTIDE SEQUENCE</scope>
    <source>
        <strain evidence="2">KCTC 29190</strain>
    </source>
</reference>
<dbReference type="Gene3D" id="3.40.710.10">
    <property type="entry name" value="DD-peptidase/beta-lactamase superfamily"/>
    <property type="match status" value="1"/>
</dbReference>
<dbReference type="SUPFAM" id="SSF56601">
    <property type="entry name" value="beta-lactamase/transpeptidase-like"/>
    <property type="match status" value="1"/>
</dbReference>
<evidence type="ECO:0000313" key="3">
    <source>
        <dbReference type="Proteomes" id="UP001147653"/>
    </source>
</evidence>
<sequence length="334" mass="35710">MRDGTVPAVGWQIGPRNRWAYVHVGEVVKTVPVPRGGAVIELPRADTSLDLELPPYTDGLAVVRDGVLVHEAYGGEMHETSLHLSQSVAKSVLGLATRLADVDPGALVTDFVPEVAGSGYDGATVRHLLDMTAAVDFVEDYESFVAYDAACGWHAPIADAPRSILTFLPTIGPADWRHGERFHYASPNTDLLGLVVERAAGKPLAQVIADQLWTTIGAEHDAELAVDPEGTAVISGGFCASLRDYARLGLWVADHAEGLGTTPISDPTVPVSAQGYANQWWRRDGATCARGIHGQLIAVDSDTRTVLTILSSWPTAVDAKLDAGQRVLVRKLTR</sequence>
<dbReference type="EMBL" id="JAPDDP010000004">
    <property type="protein sequence ID" value="MDA0179295.1"/>
    <property type="molecule type" value="Genomic_DNA"/>
</dbReference>
<evidence type="ECO:0000259" key="1">
    <source>
        <dbReference type="Pfam" id="PF00144"/>
    </source>
</evidence>
<gene>
    <name evidence="2" type="ORF">OJ997_03215</name>
</gene>
<dbReference type="RefSeq" id="WP_270023565.1">
    <property type="nucleotide sequence ID" value="NZ_JAPDDP010000004.1"/>
</dbReference>
<dbReference type="InterPro" id="IPR050789">
    <property type="entry name" value="Diverse_Enzym_Activities"/>
</dbReference>